<feature type="domain" description="Response regulatory" evidence="2">
    <location>
        <begin position="10"/>
        <end position="127"/>
    </location>
</feature>
<comment type="caution">
    <text evidence="1">Lacks conserved residue(s) required for the propagation of feature annotation.</text>
</comment>
<comment type="caution">
    <text evidence="3">The sequence shown here is derived from an EMBL/GenBank/DDBJ whole genome shotgun (WGS) entry which is preliminary data.</text>
</comment>
<dbReference type="AlphaFoldDB" id="A0A3E0UGI0"/>
<accession>A0A3E0UGI0</accession>
<evidence type="ECO:0000313" key="3">
    <source>
        <dbReference type="EMBL" id="REL36009.1"/>
    </source>
</evidence>
<dbReference type="InterPro" id="IPR052048">
    <property type="entry name" value="ST_Response_Regulator"/>
</dbReference>
<evidence type="ECO:0000259" key="2">
    <source>
        <dbReference type="PROSITE" id="PS50110"/>
    </source>
</evidence>
<proteinExistence type="predicted"/>
<dbReference type="RefSeq" id="WP_116000676.1">
    <property type="nucleotide sequence ID" value="NZ_QUOV01000001.1"/>
</dbReference>
<feature type="modified residue" description="4-aspartylphosphate" evidence="1">
    <location>
        <position position="196"/>
    </location>
</feature>
<dbReference type="OrthoDB" id="9800897at2"/>
<organism evidence="3 4">
    <name type="scientific">Thalassotalea euphylliae</name>
    <dbReference type="NCBI Taxonomy" id="1655234"/>
    <lineage>
        <taxon>Bacteria</taxon>
        <taxon>Pseudomonadati</taxon>
        <taxon>Pseudomonadota</taxon>
        <taxon>Gammaproteobacteria</taxon>
        <taxon>Alteromonadales</taxon>
        <taxon>Colwelliaceae</taxon>
        <taxon>Thalassotalea</taxon>
    </lineage>
</organism>
<sequence length="265" mass="29683">MANITPSELSILLIEPSDTQRKIIVGELEKAGITQITTANNVAESIAIVDRHPPDLITSAMYFDDGTALDVLKHIKTSHKHADIAFMLVSSEYKKESLEEFKQSGVVALLPKPFTPEHLSAAINTTIDLLSPDEMELDYFDVNDIRVLLVDDSTLARNHIRRVLNNLGLQKVTEAEDGKQAIGILEDNMFDIVVTDYNMPEVDGRELTKYIREQSQQSHLPVLMVTSESSETHLANIEQDGVNALCDKPFEPQFVKQLLFQLLQQ</sequence>
<dbReference type="EMBL" id="QUOV01000001">
    <property type="protein sequence ID" value="REL36009.1"/>
    <property type="molecule type" value="Genomic_DNA"/>
</dbReference>
<dbReference type="Proteomes" id="UP000256999">
    <property type="component" value="Unassembled WGS sequence"/>
</dbReference>
<dbReference type="InterPro" id="IPR011006">
    <property type="entry name" value="CheY-like_superfamily"/>
</dbReference>
<protein>
    <submittedName>
        <fullName evidence="3">Response regulator</fullName>
    </submittedName>
</protein>
<dbReference type="PANTHER" id="PTHR43228:SF1">
    <property type="entry name" value="TWO-COMPONENT RESPONSE REGULATOR ARR22"/>
    <property type="match status" value="1"/>
</dbReference>
<dbReference type="Gene3D" id="3.40.50.2300">
    <property type="match status" value="2"/>
</dbReference>
<name>A0A3E0UGI0_9GAMM</name>
<dbReference type="InterPro" id="IPR001789">
    <property type="entry name" value="Sig_transdc_resp-reg_receiver"/>
</dbReference>
<dbReference type="SMART" id="SM00448">
    <property type="entry name" value="REC"/>
    <property type="match status" value="2"/>
</dbReference>
<dbReference type="GO" id="GO:0000160">
    <property type="term" value="P:phosphorelay signal transduction system"/>
    <property type="evidence" value="ECO:0007669"/>
    <property type="project" value="InterPro"/>
</dbReference>
<evidence type="ECO:0000256" key="1">
    <source>
        <dbReference type="PROSITE-ProRule" id="PRU00169"/>
    </source>
</evidence>
<dbReference type="PROSITE" id="PS50110">
    <property type="entry name" value="RESPONSE_REGULATORY"/>
    <property type="match status" value="2"/>
</dbReference>
<gene>
    <name evidence="3" type="ORF">DXX92_12130</name>
</gene>
<keyword evidence="1" id="KW-0597">Phosphoprotein</keyword>
<dbReference type="Pfam" id="PF00072">
    <property type="entry name" value="Response_reg"/>
    <property type="match status" value="2"/>
</dbReference>
<dbReference type="PANTHER" id="PTHR43228">
    <property type="entry name" value="TWO-COMPONENT RESPONSE REGULATOR"/>
    <property type="match status" value="1"/>
</dbReference>
<reference evidence="3 4" key="1">
    <citation type="submission" date="2018-08" db="EMBL/GenBank/DDBJ databases">
        <title>Thalassotalea euphylliae genome.</title>
        <authorList>
            <person name="Summers S."/>
            <person name="Rice S.A."/>
            <person name="Freckelton M.L."/>
            <person name="Nedved B.T."/>
            <person name="Hadfield M.G."/>
        </authorList>
    </citation>
    <scope>NUCLEOTIDE SEQUENCE [LARGE SCALE GENOMIC DNA]</scope>
    <source>
        <strain evidence="3 4">H2</strain>
    </source>
</reference>
<dbReference type="SUPFAM" id="SSF52172">
    <property type="entry name" value="CheY-like"/>
    <property type="match status" value="2"/>
</dbReference>
<evidence type="ECO:0000313" key="4">
    <source>
        <dbReference type="Proteomes" id="UP000256999"/>
    </source>
</evidence>
<feature type="domain" description="Response regulatory" evidence="2">
    <location>
        <begin position="146"/>
        <end position="263"/>
    </location>
</feature>